<keyword evidence="2" id="KW-1185">Reference proteome</keyword>
<evidence type="ECO:0000313" key="2">
    <source>
        <dbReference type="Proteomes" id="UP001194696"/>
    </source>
</evidence>
<proteinExistence type="predicted"/>
<organism evidence="1 2">
    <name type="scientific">Linnemannia gamsii</name>
    <dbReference type="NCBI Taxonomy" id="64522"/>
    <lineage>
        <taxon>Eukaryota</taxon>
        <taxon>Fungi</taxon>
        <taxon>Fungi incertae sedis</taxon>
        <taxon>Mucoromycota</taxon>
        <taxon>Mortierellomycotina</taxon>
        <taxon>Mortierellomycetes</taxon>
        <taxon>Mortierellales</taxon>
        <taxon>Mortierellaceae</taxon>
        <taxon>Linnemannia</taxon>
    </lineage>
</organism>
<accession>A0ABQ7JLW8</accession>
<dbReference type="EMBL" id="JAAAIM010001281">
    <property type="protein sequence ID" value="KAG0280206.1"/>
    <property type="molecule type" value="Genomic_DNA"/>
</dbReference>
<comment type="caution">
    <text evidence="1">The sequence shown here is derived from an EMBL/GenBank/DDBJ whole genome shotgun (WGS) entry which is preliminary data.</text>
</comment>
<gene>
    <name evidence="1" type="ORF">BGZ96_001644</name>
</gene>
<evidence type="ECO:0000313" key="1">
    <source>
        <dbReference type="EMBL" id="KAG0280206.1"/>
    </source>
</evidence>
<sequence>MPMLSLGDTDRSGEVLVKVGDLPGYTTFGYRVGRSDCNYSGRTGFLMYLRKLTKLGQLQASVYASTAETKVMTGCPEARKIAKYWLNLEITRFFEANEKDKGAVFWWLQSQSKEG</sequence>
<reference evidence="1 2" key="1">
    <citation type="journal article" date="2020" name="Fungal Divers.">
        <title>Resolving the Mortierellaceae phylogeny through synthesis of multi-gene phylogenetics and phylogenomics.</title>
        <authorList>
            <person name="Vandepol N."/>
            <person name="Liber J."/>
            <person name="Desiro A."/>
            <person name="Na H."/>
            <person name="Kennedy M."/>
            <person name="Barry K."/>
            <person name="Grigoriev I.V."/>
            <person name="Miller A.N."/>
            <person name="O'Donnell K."/>
            <person name="Stajich J.E."/>
            <person name="Bonito G."/>
        </authorList>
    </citation>
    <scope>NUCLEOTIDE SEQUENCE [LARGE SCALE GENOMIC DNA]</scope>
    <source>
        <strain evidence="1 2">AD045</strain>
    </source>
</reference>
<name>A0ABQ7JLW8_9FUNG</name>
<dbReference type="Proteomes" id="UP001194696">
    <property type="component" value="Unassembled WGS sequence"/>
</dbReference>
<protein>
    <submittedName>
        <fullName evidence="1">Uncharacterized protein</fullName>
    </submittedName>
</protein>